<dbReference type="Pfam" id="PF07596">
    <property type="entry name" value="SBP_bac_10"/>
    <property type="match status" value="1"/>
</dbReference>
<dbReference type="InterPro" id="IPR012902">
    <property type="entry name" value="N_methyl_site"/>
</dbReference>
<evidence type="ECO:0000313" key="2">
    <source>
        <dbReference type="EMBL" id="TWT62478.1"/>
    </source>
</evidence>
<evidence type="ECO:0000313" key="3">
    <source>
        <dbReference type="Proteomes" id="UP000316095"/>
    </source>
</evidence>
<keyword evidence="3" id="KW-1185">Reference proteome</keyword>
<dbReference type="PANTHER" id="PTHR30093">
    <property type="entry name" value="GENERAL SECRETION PATHWAY PROTEIN G"/>
    <property type="match status" value="1"/>
</dbReference>
<dbReference type="RefSeq" id="WP_146504327.1">
    <property type="nucleotide sequence ID" value="NZ_SJPG01000001.1"/>
</dbReference>
<dbReference type="SUPFAM" id="SSF54523">
    <property type="entry name" value="Pili subunits"/>
    <property type="match status" value="1"/>
</dbReference>
<comment type="caution">
    <text evidence="2">The sequence shown here is derived from an EMBL/GenBank/DDBJ whole genome shotgun (WGS) entry which is preliminary data.</text>
</comment>
<sequence>MKQRNNSRMAFTLIELLVVIAIIAILVALLLPAVQQAREAARRSACKNKMKQIGLALHNYHDTHSVFPPGQVAGGDCDDTKGTAGVTAMNMNGLVMLLPSLEQGALYDQLDFNKAFNVKVQSSIPLAGGDATFNGTLIDRDLDIFLCPSDPGPVSQSLSPTYYDPPGQTAVHRTNYDFTALRDHDVCNYWTKRTSRPMFEDGSKCKIRDISDGTTNTAMVLETRQACCGNGQNAHWAARGWVQVGLSLSSQAPNTTVRSGVDHKPRLGDWGWTGSYHQGGIQMVLADGGVRFLSENTDYSIRLNLEIINDGQVLNEF</sequence>
<feature type="domain" description="DUF1559" evidence="1">
    <location>
        <begin position="35"/>
        <end position="298"/>
    </location>
</feature>
<evidence type="ECO:0000259" key="1">
    <source>
        <dbReference type="Pfam" id="PF07596"/>
    </source>
</evidence>
<proteinExistence type="predicted"/>
<dbReference type="Proteomes" id="UP000316095">
    <property type="component" value="Unassembled WGS sequence"/>
</dbReference>
<dbReference type="AlphaFoldDB" id="A0A5C5XIF3"/>
<organism evidence="2 3">
    <name type="scientific">Rubinisphaera italica</name>
    <dbReference type="NCBI Taxonomy" id="2527969"/>
    <lineage>
        <taxon>Bacteria</taxon>
        <taxon>Pseudomonadati</taxon>
        <taxon>Planctomycetota</taxon>
        <taxon>Planctomycetia</taxon>
        <taxon>Planctomycetales</taxon>
        <taxon>Planctomycetaceae</taxon>
        <taxon>Rubinisphaera</taxon>
    </lineage>
</organism>
<dbReference type="InterPro" id="IPR011453">
    <property type="entry name" value="DUF1559"/>
</dbReference>
<dbReference type="NCBIfam" id="TIGR02532">
    <property type="entry name" value="IV_pilin_GFxxxE"/>
    <property type="match status" value="1"/>
</dbReference>
<dbReference type="EMBL" id="SJPG01000001">
    <property type="protein sequence ID" value="TWT62478.1"/>
    <property type="molecule type" value="Genomic_DNA"/>
</dbReference>
<dbReference type="PANTHER" id="PTHR30093:SF2">
    <property type="entry name" value="TYPE II SECRETION SYSTEM PROTEIN H"/>
    <property type="match status" value="1"/>
</dbReference>
<dbReference type="InterPro" id="IPR027558">
    <property type="entry name" value="Pre_pil_HX9DG_C"/>
</dbReference>
<reference evidence="2 3" key="1">
    <citation type="submission" date="2019-02" db="EMBL/GenBank/DDBJ databases">
        <title>Deep-cultivation of Planctomycetes and their phenomic and genomic characterization uncovers novel biology.</title>
        <authorList>
            <person name="Wiegand S."/>
            <person name="Jogler M."/>
            <person name="Boedeker C."/>
            <person name="Pinto D."/>
            <person name="Vollmers J."/>
            <person name="Rivas-Marin E."/>
            <person name="Kohn T."/>
            <person name="Peeters S.H."/>
            <person name="Heuer A."/>
            <person name="Rast P."/>
            <person name="Oberbeckmann S."/>
            <person name="Bunk B."/>
            <person name="Jeske O."/>
            <person name="Meyerdierks A."/>
            <person name="Storesund J.E."/>
            <person name="Kallscheuer N."/>
            <person name="Luecker S."/>
            <person name="Lage O.M."/>
            <person name="Pohl T."/>
            <person name="Merkel B.J."/>
            <person name="Hornburger P."/>
            <person name="Mueller R.-W."/>
            <person name="Bruemmer F."/>
            <person name="Labrenz M."/>
            <person name="Spormann A.M."/>
            <person name="Op Den Camp H."/>
            <person name="Overmann J."/>
            <person name="Amann R."/>
            <person name="Jetten M.S.M."/>
            <person name="Mascher T."/>
            <person name="Medema M.H."/>
            <person name="Devos D.P."/>
            <person name="Kaster A.-K."/>
            <person name="Ovreas L."/>
            <person name="Rohde M."/>
            <person name="Galperin M.Y."/>
            <person name="Jogler C."/>
        </authorList>
    </citation>
    <scope>NUCLEOTIDE SEQUENCE [LARGE SCALE GENOMIC DNA]</scope>
    <source>
        <strain evidence="2 3">Pan54</strain>
    </source>
</reference>
<dbReference type="Gene3D" id="3.30.700.10">
    <property type="entry name" value="Glycoprotein, Type 4 Pilin"/>
    <property type="match status" value="1"/>
</dbReference>
<dbReference type="OrthoDB" id="241095at2"/>
<name>A0A5C5XIF3_9PLAN</name>
<gene>
    <name evidence="2" type="primary">xcpT_21</name>
    <name evidence="2" type="ORF">Pan54_32200</name>
</gene>
<dbReference type="InterPro" id="IPR045584">
    <property type="entry name" value="Pilin-like"/>
</dbReference>
<accession>A0A5C5XIF3</accession>
<dbReference type="NCBIfam" id="TIGR04294">
    <property type="entry name" value="pre_pil_HX9DG"/>
    <property type="match status" value="1"/>
</dbReference>
<protein>
    <submittedName>
        <fullName evidence="2">Type II secretion system protein G</fullName>
    </submittedName>
</protein>